<dbReference type="InterPro" id="IPR000531">
    <property type="entry name" value="Beta-barrel_TonB"/>
</dbReference>
<dbReference type="Pfam" id="PF00593">
    <property type="entry name" value="TonB_dep_Rec_b-barrel"/>
    <property type="match status" value="1"/>
</dbReference>
<evidence type="ECO:0000256" key="2">
    <source>
        <dbReference type="ARBA" id="ARBA00022448"/>
    </source>
</evidence>
<keyword evidence="7 8" id="KW-0998">Cell outer membrane</keyword>
<dbReference type="PROSITE" id="PS52016">
    <property type="entry name" value="TONB_DEPENDENT_REC_3"/>
    <property type="match status" value="1"/>
</dbReference>
<evidence type="ECO:0000256" key="8">
    <source>
        <dbReference type="PROSITE-ProRule" id="PRU01360"/>
    </source>
</evidence>
<evidence type="ECO:0000256" key="10">
    <source>
        <dbReference type="SAM" id="MobiDB-lite"/>
    </source>
</evidence>
<dbReference type="InterPro" id="IPR012910">
    <property type="entry name" value="Plug_dom"/>
</dbReference>
<dbReference type="SUPFAM" id="SSF56935">
    <property type="entry name" value="Porins"/>
    <property type="match status" value="1"/>
</dbReference>
<evidence type="ECO:0000313" key="15">
    <source>
        <dbReference type="Proteomes" id="UP000706039"/>
    </source>
</evidence>
<dbReference type="Gene3D" id="2.40.170.20">
    <property type="entry name" value="TonB-dependent receptor, beta-barrel domain"/>
    <property type="match status" value="1"/>
</dbReference>
<feature type="region of interest" description="Disordered" evidence="10">
    <location>
        <begin position="83"/>
        <end position="104"/>
    </location>
</feature>
<name>A0ABS7PYG2_9SPHN</name>
<comment type="similarity">
    <text evidence="8 9">Belongs to the TonB-dependent receptor family.</text>
</comment>
<keyword evidence="6 8" id="KW-0472">Membrane</keyword>
<comment type="subcellular location">
    <subcellularLocation>
        <location evidence="1 8">Cell outer membrane</location>
        <topology evidence="1 8">Multi-pass membrane protein</topology>
    </subcellularLocation>
</comment>
<keyword evidence="2 8" id="KW-0813">Transport</keyword>
<keyword evidence="15" id="KW-1185">Reference proteome</keyword>
<keyword evidence="4 8" id="KW-0812">Transmembrane</keyword>
<evidence type="ECO:0000256" key="7">
    <source>
        <dbReference type="ARBA" id="ARBA00023237"/>
    </source>
</evidence>
<dbReference type="InterPro" id="IPR036942">
    <property type="entry name" value="Beta-barrel_TonB_sf"/>
</dbReference>
<dbReference type="PANTHER" id="PTHR47234">
    <property type="match status" value="1"/>
</dbReference>
<dbReference type="PANTHER" id="PTHR47234:SF3">
    <property type="entry name" value="SECRETIN_TONB SHORT N-TERMINAL DOMAIN-CONTAINING PROTEIN"/>
    <property type="match status" value="1"/>
</dbReference>
<keyword evidence="11" id="KW-0732">Signal</keyword>
<dbReference type="Gene3D" id="2.170.130.10">
    <property type="entry name" value="TonB-dependent receptor, plug domain"/>
    <property type="match status" value="1"/>
</dbReference>
<proteinExistence type="inferred from homology"/>
<feature type="chain" id="PRO_5046818877" evidence="11">
    <location>
        <begin position="26"/>
        <end position="899"/>
    </location>
</feature>
<comment type="caution">
    <text evidence="14">The sequence shown here is derived from an EMBL/GenBank/DDBJ whole genome shotgun (WGS) entry which is preliminary data.</text>
</comment>
<dbReference type="InterPro" id="IPR037066">
    <property type="entry name" value="Plug_dom_sf"/>
</dbReference>
<gene>
    <name evidence="14" type="ORF">K7G82_29115</name>
</gene>
<dbReference type="InterPro" id="IPR039426">
    <property type="entry name" value="TonB-dep_rcpt-like"/>
</dbReference>
<keyword evidence="14" id="KW-0675">Receptor</keyword>
<evidence type="ECO:0000256" key="3">
    <source>
        <dbReference type="ARBA" id="ARBA00022452"/>
    </source>
</evidence>
<evidence type="ECO:0000259" key="13">
    <source>
        <dbReference type="Pfam" id="PF07715"/>
    </source>
</evidence>
<feature type="signal peptide" evidence="11">
    <location>
        <begin position="1"/>
        <end position="25"/>
    </location>
</feature>
<feature type="compositionally biased region" description="Low complexity" evidence="10">
    <location>
        <begin position="86"/>
        <end position="104"/>
    </location>
</feature>
<reference evidence="14 15" key="1">
    <citation type="submission" date="2021-08" db="EMBL/GenBank/DDBJ databases">
        <authorList>
            <person name="Tuo L."/>
        </authorList>
    </citation>
    <scope>NUCLEOTIDE SEQUENCE [LARGE SCALE GENOMIC DNA]</scope>
    <source>
        <strain evidence="14 15">JCM 31229</strain>
    </source>
</reference>
<dbReference type="Proteomes" id="UP000706039">
    <property type="component" value="Unassembled WGS sequence"/>
</dbReference>
<evidence type="ECO:0000256" key="4">
    <source>
        <dbReference type="ARBA" id="ARBA00022692"/>
    </source>
</evidence>
<feature type="domain" description="TonB-dependent receptor plug" evidence="13">
    <location>
        <begin position="53"/>
        <end position="159"/>
    </location>
</feature>
<keyword evidence="3 8" id="KW-1134">Transmembrane beta strand</keyword>
<dbReference type="RefSeq" id="WP_222994011.1">
    <property type="nucleotide sequence ID" value="NZ_JAINVV010000017.1"/>
</dbReference>
<evidence type="ECO:0000256" key="6">
    <source>
        <dbReference type="ARBA" id="ARBA00023136"/>
    </source>
</evidence>
<organism evidence="14 15">
    <name type="scientific">Sphingomonas colocasiae</name>
    <dbReference type="NCBI Taxonomy" id="1848973"/>
    <lineage>
        <taxon>Bacteria</taxon>
        <taxon>Pseudomonadati</taxon>
        <taxon>Pseudomonadota</taxon>
        <taxon>Alphaproteobacteria</taxon>
        <taxon>Sphingomonadales</taxon>
        <taxon>Sphingomonadaceae</taxon>
        <taxon>Sphingomonas</taxon>
    </lineage>
</organism>
<dbReference type="EMBL" id="JAINVV010000017">
    <property type="protein sequence ID" value="MBY8826400.1"/>
    <property type="molecule type" value="Genomic_DNA"/>
</dbReference>
<dbReference type="Pfam" id="PF07715">
    <property type="entry name" value="Plug"/>
    <property type="match status" value="1"/>
</dbReference>
<protein>
    <submittedName>
        <fullName evidence="14">TonB-dependent receptor</fullName>
    </submittedName>
</protein>
<evidence type="ECO:0000313" key="14">
    <source>
        <dbReference type="EMBL" id="MBY8826400.1"/>
    </source>
</evidence>
<accession>A0ABS7PYG2</accession>
<keyword evidence="5 9" id="KW-0798">TonB box</keyword>
<evidence type="ECO:0000259" key="12">
    <source>
        <dbReference type="Pfam" id="PF00593"/>
    </source>
</evidence>
<evidence type="ECO:0000256" key="9">
    <source>
        <dbReference type="RuleBase" id="RU003357"/>
    </source>
</evidence>
<feature type="domain" description="TonB-dependent receptor-like beta-barrel" evidence="12">
    <location>
        <begin position="388"/>
        <end position="869"/>
    </location>
</feature>
<sequence>MKSNQAVLYVGAALCALAGSMPAMAQDNTAGAGSGSGSDIIVTGSRIQRGGFDLPTPTTVIGEEELRLGDRPSIAQALNDIPQFRPTSTPATTTGNTNSGASTADLRGLAPVRTLTLLNGHRFTGSNDLNTIPQNVVKRVDVVTGGASAAWGSGAVAGVVNIILDDEMTGWKAGLGTGISSRGDGARYGGDVAWGTKFADGRGHFIVAGEYQKDRGAFDRASRPNLASGVFQRANGQLVMADDLNFTILNRGGSILNLTASPYNLVFNPDGSIGPLPLGSESFGQLTNGGSGQHVYDYLSVSAPYERLNGFARASYEFSPALKVWAHASFNQMKADFGFFPDTPVAVIMPDNAFLTQTAKNQLAAAGITGPFLLGRILDDVGPNKILNYSYTRRNIETAIGLEGSFGGTWKYDVYYNHGELRNDQTLGNQRITANFNKAVDSILVGGVPTCRVNADASTTNDDAACKPLNILGNGNISDAARAYAFGDGGSVSTTKLDTAGFSLSGQPFSLWAGPIDIAVGGDFRWEEFVTNSTDDFSKVRALTPLNFAPTNGGFNVKEFFGEINLPLLNAEGVAKLELNGAARYSDYSNSGGIWTWKGGATLRLVNDILLRAVYSRDIRSPSIAELFTGRATNIAPVNDPYRNNAQVPSVTSFTGGNPNLNPETSNTLTLGGSYSPSFVPGLRFSVDYYKIDIKGVIITPTNQQVVDRCFAELPTDDLCGGVLTRGANGAIETLNRTFTNLAQYKTDGLDLELAYRTALKSGALNLRLLATHVFSLNLAGQEIAGVVGGDTPFSTPKWRVTGMFGYEDDTIGLDGRVRYVGGGIYSRQLGPNGQPIEGREISARTYVDLGARFKIEGGFTFFMNVNNLFDRDPPKAQYVNPNYDVMGRYYSAGVKLNF</sequence>
<evidence type="ECO:0000256" key="5">
    <source>
        <dbReference type="ARBA" id="ARBA00023077"/>
    </source>
</evidence>
<evidence type="ECO:0000256" key="11">
    <source>
        <dbReference type="SAM" id="SignalP"/>
    </source>
</evidence>
<evidence type="ECO:0000256" key="1">
    <source>
        <dbReference type="ARBA" id="ARBA00004571"/>
    </source>
</evidence>